<evidence type="ECO:0000256" key="1">
    <source>
        <dbReference type="SAM" id="Coils"/>
    </source>
</evidence>
<name>A0ABU9DG81_9BACL</name>
<dbReference type="RefSeq" id="WP_341414945.1">
    <property type="nucleotide sequence ID" value="NZ_JBBPCC010000004.1"/>
</dbReference>
<dbReference type="Pfam" id="PF19776">
    <property type="entry name" value="DUF6262"/>
    <property type="match status" value="1"/>
</dbReference>
<gene>
    <name evidence="2" type="ORF">WMW72_08215</name>
</gene>
<proteinExistence type="predicted"/>
<keyword evidence="1" id="KW-0175">Coiled coil</keyword>
<protein>
    <submittedName>
        <fullName evidence="2">DUF6262 family protein</fullName>
    </submittedName>
</protein>
<reference evidence="2 3" key="1">
    <citation type="submission" date="2024-04" db="EMBL/GenBank/DDBJ databases">
        <title>draft genome sequnece of Paenibacillus filicis.</title>
        <authorList>
            <person name="Kim D.-U."/>
        </authorList>
    </citation>
    <scope>NUCLEOTIDE SEQUENCE [LARGE SCALE GENOMIC DNA]</scope>
    <source>
        <strain evidence="2 3">KACC14197</strain>
    </source>
</reference>
<sequence length="151" mass="17094">MTLVELYGNGFGVKVVVDLPTDSLSSVRPLTYPASPPLPPCWLRCLAQLAAVMAVMPIPFSVKQPCRFTAGIDTSSKATLYNNPEIRVRIESLRQQQAQVPTPKQIKQEMDENNKDAIIASLKRKMKKLEEENKKLREQLKFSYAEVYQKI</sequence>
<dbReference type="InterPro" id="IPR046229">
    <property type="entry name" value="TnpC-like"/>
</dbReference>
<evidence type="ECO:0000313" key="3">
    <source>
        <dbReference type="Proteomes" id="UP001469365"/>
    </source>
</evidence>
<comment type="caution">
    <text evidence="2">The sequence shown here is derived from an EMBL/GenBank/DDBJ whole genome shotgun (WGS) entry which is preliminary data.</text>
</comment>
<evidence type="ECO:0000313" key="2">
    <source>
        <dbReference type="EMBL" id="MEK8127880.1"/>
    </source>
</evidence>
<dbReference type="Proteomes" id="UP001469365">
    <property type="component" value="Unassembled WGS sequence"/>
</dbReference>
<feature type="coiled-coil region" evidence="1">
    <location>
        <begin position="112"/>
        <end position="146"/>
    </location>
</feature>
<dbReference type="EMBL" id="JBBPCC010000004">
    <property type="protein sequence ID" value="MEK8127880.1"/>
    <property type="molecule type" value="Genomic_DNA"/>
</dbReference>
<keyword evidence="3" id="KW-1185">Reference proteome</keyword>
<accession>A0ABU9DG81</accession>
<organism evidence="2 3">
    <name type="scientific">Paenibacillus filicis</name>
    <dbReference type="NCBI Taxonomy" id="669464"/>
    <lineage>
        <taxon>Bacteria</taxon>
        <taxon>Bacillati</taxon>
        <taxon>Bacillota</taxon>
        <taxon>Bacilli</taxon>
        <taxon>Bacillales</taxon>
        <taxon>Paenibacillaceae</taxon>
        <taxon>Paenibacillus</taxon>
    </lineage>
</organism>